<dbReference type="GO" id="GO:0003955">
    <property type="term" value="F:NAD(P)H dehydrogenase (quinone) activity"/>
    <property type="evidence" value="ECO:0007669"/>
    <property type="project" value="TreeGrafter"/>
</dbReference>
<evidence type="ECO:0000259" key="5">
    <source>
        <dbReference type="Pfam" id="PF02852"/>
    </source>
</evidence>
<dbReference type="Gene3D" id="3.30.390.30">
    <property type="match status" value="1"/>
</dbReference>
<keyword evidence="3 4" id="KW-0274">FAD</keyword>
<keyword evidence="4" id="KW-0520">NAD</keyword>
<keyword evidence="2" id="KW-0285">Flavoprotein</keyword>
<accession>A0A7C3ZK07</accession>
<dbReference type="SUPFAM" id="SSF51905">
    <property type="entry name" value="FAD/NAD(P)-binding domain"/>
    <property type="match status" value="1"/>
</dbReference>
<feature type="binding site" evidence="4">
    <location>
        <position position="46"/>
    </location>
    <ligand>
        <name>FAD</name>
        <dbReference type="ChEBI" id="CHEBI:57692"/>
    </ligand>
</feature>
<dbReference type="GO" id="GO:0050660">
    <property type="term" value="F:flavin adenine dinucleotide binding"/>
    <property type="evidence" value="ECO:0007669"/>
    <property type="project" value="TreeGrafter"/>
</dbReference>
<reference evidence="7" key="1">
    <citation type="journal article" date="2020" name="mSystems">
        <title>Genome- and Community-Level Interaction Insights into Carbon Utilization and Element Cycling Functions of Hydrothermarchaeota in Hydrothermal Sediment.</title>
        <authorList>
            <person name="Zhou Z."/>
            <person name="Liu Y."/>
            <person name="Xu W."/>
            <person name="Pan J."/>
            <person name="Luo Z.H."/>
            <person name="Li M."/>
        </authorList>
    </citation>
    <scope>NUCLEOTIDE SEQUENCE [LARGE SCALE GENOMIC DNA]</scope>
    <source>
        <strain evidence="7">SpSt-374</strain>
    </source>
</reference>
<organism evidence="7">
    <name type="scientific">Planktothricoides sp. SpSt-374</name>
    <dbReference type="NCBI Taxonomy" id="2282167"/>
    <lineage>
        <taxon>Bacteria</taxon>
        <taxon>Bacillati</taxon>
        <taxon>Cyanobacteriota</taxon>
        <taxon>Cyanophyceae</taxon>
        <taxon>Oscillatoriophycideae</taxon>
        <taxon>Oscillatoriales</taxon>
        <taxon>Oscillatoriaceae</taxon>
        <taxon>Planktothricoides</taxon>
    </lineage>
</organism>
<keyword evidence="4" id="KW-0547">Nucleotide-binding</keyword>
<dbReference type="Pfam" id="PF02852">
    <property type="entry name" value="Pyr_redox_dim"/>
    <property type="match status" value="1"/>
</dbReference>
<dbReference type="PRINTS" id="PR00411">
    <property type="entry name" value="PNDRDTASEI"/>
</dbReference>
<dbReference type="PRINTS" id="PR00368">
    <property type="entry name" value="FADPNR"/>
</dbReference>
<dbReference type="PANTHER" id="PTHR43014:SF4">
    <property type="entry name" value="PYRIDINE NUCLEOTIDE-DISULFIDE OXIDOREDUCTASE RCLA-RELATED"/>
    <property type="match status" value="1"/>
</dbReference>
<feature type="binding site" evidence="4">
    <location>
        <position position="105"/>
    </location>
    <ligand>
        <name>FAD</name>
        <dbReference type="ChEBI" id="CHEBI:57692"/>
    </ligand>
</feature>
<dbReference type="InterPro" id="IPR023753">
    <property type="entry name" value="FAD/NAD-binding_dom"/>
</dbReference>
<dbReference type="InterPro" id="IPR036188">
    <property type="entry name" value="FAD/NAD-bd_sf"/>
</dbReference>
<comment type="cofactor">
    <cofactor evidence="4">
        <name>FAD</name>
        <dbReference type="ChEBI" id="CHEBI:57692"/>
    </cofactor>
    <text evidence="4">Binds 1 FAD per subunit.</text>
</comment>
<feature type="domain" description="Pyridine nucleotide-disulphide oxidoreductase dimerisation" evidence="5">
    <location>
        <begin position="330"/>
        <end position="437"/>
    </location>
</feature>
<protein>
    <submittedName>
        <fullName evidence="7">NAD(P)/FAD-dependent oxidoreductase</fullName>
    </submittedName>
</protein>
<comment type="caution">
    <text evidence="7">The sequence shown here is derived from an EMBL/GenBank/DDBJ whole genome shotgun (WGS) entry which is preliminary data.</text>
</comment>
<sequence length="463" mass="51427">MTFDYDLVIIGDSPAAVTAAITAAQLKARIALVQTSAHPPNPPFNKIFIPLAPPFERGVGGDFWGGETSAQNPQILTNYLATTVGEEYSPPVLASMGIDVIYGSGEFRPKPQLAFEVGNRLVRSRRYLLTPHHIPAIPPIEGLTNTTYYTHHSIHTISYQKQPKSLIIIGSDPLGIQWAQILAGIGTRVTLITASPHILPQEDPEVAQLLQAQLQADGIRLLTNTKVTQVKQIENNKWVQAGNQAIDADEIFLATGYQPDIQNLNLERVGVEIAPNISINAKLQTVNPRIYVCGELLGKSPQLHIANYEAKIAVKNALFWPLFKCDYRPIPSVIFTNPQLARIGLTETEARGRYGDDILVLQQYFKSLILAQLRDETTGFCKIITRRGGDILGVHIIGPDARELINTLALAMGRGLKVQHIASLTPIIPSLSEIIPKTAEIWHKHRRRRWHNFLEAFFNWRRG</sequence>
<evidence type="ECO:0000256" key="3">
    <source>
        <dbReference type="ARBA" id="ARBA00022827"/>
    </source>
</evidence>
<proteinExistence type="inferred from homology"/>
<dbReference type="InterPro" id="IPR016156">
    <property type="entry name" value="FAD/NAD-linked_Rdtase_dimer_sf"/>
</dbReference>
<evidence type="ECO:0000256" key="4">
    <source>
        <dbReference type="PIRSR" id="PIRSR000350-3"/>
    </source>
</evidence>
<evidence type="ECO:0000259" key="6">
    <source>
        <dbReference type="Pfam" id="PF07992"/>
    </source>
</evidence>
<feature type="domain" description="FAD/NAD(P)-binding" evidence="6">
    <location>
        <begin position="5"/>
        <end position="306"/>
    </location>
</feature>
<comment type="similarity">
    <text evidence="1">Belongs to the class-I pyridine nucleotide-disulfide oxidoreductase family.</text>
</comment>
<evidence type="ECO:0000256" key="2">
    <source>
        <dbReference type="ARBA" id="ARBA00022630"/>
    </source>
</evidence>
<dbReference type="SUPFAM" id="SSF55424">
    <property type="entry name" value="FAD/NAD-linked reductases, dimerisation (C-terminal) domain"/>
    <property type="match status" value="1"/>
</dbReference>
<name>A0A7C3ZK07_9CYAN</name>
<dbReference type="AlphaFoldDB" id="A0A7C3ZK07"/>
<dbReference type="PIRSF" id="PIRSF000350">
    <property type="entry name" value="Mercury_reductase_MerA"/>
    <property type="match status" value="1"/>
</dbReference>
<feature type="binding site" evidence="4">
    <location>
        <position position="256"/>
    </location>
    <ligand>
        <name>NAD(+)</name>
        <dbReference type="ChEBI" id="CHEBI:57540"/>
    </ligand>
</feature>
<evidence type="ECO:0000256" key="1">
    <source>
        <dbReference type="ARBA" id="ARBA00007532"/>
    </source>
</evidence>
<dbReference type="EMBL" id="DSPX01000088">
    <property type="protein sequence ID" value="HGG00762.1"/>
    <property type="molecule type" value="Genomic_DNA"/>
</dbReference>
<evidence type="ECO:0000313" key="7">
    <source>
        <dbReference type="EMBL" id="HGG00762.1"/>
    </source>
</evidence>
<dbReference type="PANTHER" id="PTHR43014">
    <property type="entry name" value="MERCURIC REDUCTASE"/>
    <property type="match status" value="1"/>
</dbReference>
<dbReference type="InterPro" id="IPR001100">
    <property type="entry name" value="Pyr_nuc-diS_OxRdtase"/>
</dbReference>
<dbReference type="Gene3D" id="3.50.50.60">
    <property type="entry name" value="FAD/NAD(P)-binding domain"/>
    <property type="match status" value="3"/>
</dbReference>
<dbReference type="InterPro" id="IPR004099">
    <property type="entry name" value="Pyr_nucl-diS_OxRdtase_dimer"/>
</dbReference>
<dbReference type="Pfam" id="PF07992">
    <property type="entry name" value="Pyr_redox_2"/>
    <property type="match status" value="1"/>
</dbReference>
<gene>
    <name evidence="7" type="ORF">ENR15_08960</name>
</gene>